<reference evidence="2" key="1">
    <citation type="submission" date="2020-02" db="EMBL/GenBank/DDBJ databases">
        <authorList>
            <person name="Meier V. D."/>
        </authorList>
    </citation>
    <scope>NUCLEOTIDE SEQUENCE</scope>
    <source>
        <strain evidence="2">AVDCRST_MAG46</strain>
    </source>
</reference>
<dbReference type="AlphaFoldDB" id="A0A6J4M725"/>
<proteinExistence type="predicted"/>
<dbReference type="CDD" id="cd12108">
    <property type="entry name" value="Hr-like"/>
    <property type="match status" value="1"/>
</dbReference>
<evidence type="ECO:0000313" key="2">
    <source>
        <dbReference type="EMBL" id="CAA9351566.1"/>
    </source>
</evidence>
<accession>A0A6J4M725</accession>
<organism evidence="2">
    <name type="scientific">uncultured Nocardioidaceae bacterium</name>
    <dbReference type="NCBI Taxonomy" id="253824"/>
    <lineage>
        <taxon>Bacteria</taxon>
        <taxon>Bacillati</taxon>
        <taxon>Actinomycetota</taxon>
        <taxon>Actinomycetes</taxon>
        <taxon>Propionibacteriales</taxon>
        <taxon>Nocardioidaceae</taxon>
        <taxon>environmental samples</taxon>
    </lineage>
</organism>
<dbReference type="PANTHER" id="PTHR39966">
    <property type="entry name" value="BLL2471 PROTEIN-RELATED"/>
    <property type="match status" value="1"/>
</dbReference>
<dbReference type="InterPro" id="IPR012312">
    <property type="entry name" value="Hemerythrin-like"/>
</dbReference>
<dbReference type="Gene3D" id="1.20.120.520">
    <property type="entry name" value="nmb1532 protein domain like"/>
    <property type="match status" value="1"/>
</dbReference>
<evidence type="ECO:0000259" key="1">
    <source>
        <dbReference type="Pfam" id="PF01814"/>
    </source>
</evidence>
<dbReference type="GO" id="GO:0005886">
    <property type="term" value="C:plasma membrane"/>
    <property type="evidence" value="ECO:0007669"/>
    <property type="project" value="TreeGrafter"/>
</dbReference>
<name>A0A6J4M725_9ACTN</name>
<dbReference type="EMBL" id="CADCUD010000177">
    <property type="protein sequence ID" value="CAA9351566.1"/>
    <property type="molecule type" value="Genomic_DNA"/>
</dbReference>
<sequence length="212" mass="23926">MDSSITMNQVIHGAVRRDLERLASALERAQDADVARADDLERAYANLRAQLIHHHESEDRWIFPMLGKVGVSADLLATMESEHEAMSASLEETSRAMTTFAASGSKADATTARESVVRTQAVVEQHFAHEEKELEPVLRPHLESPEWKQVEKKLSRQPPNVAGPFFAWLTDGMRDEHRAFLRSSVPPPVTLILGRVFGRRYHREIAPVWRTA</sequence>
<feature type="domain" description="Hemerythrin-like" evidence="1">
    <location>
        <begin position="12"/>
        <end position="138"/>
    </location>
</feature>
<dbReference type="Pfam" id="PF01814">
    <property type="entry name" value="Hemerythrin"/>
    <property type="match status" value="1"/>
</dbReference>
<gene>
    <name evidence="2" type="ORF">AVDCRST_MAG46-2624</name>
</gene>
<dbReference type="PANTHER" id="PTHR39966:SF1">
    <property type="entry name" value="HEMERYTHRIN-LIKE DOMAIN-CONTAINING PROTEIN"/>
    <property type="match status" value="1"/>
</dbReference>
<protein>
    <recommendedName>
        <fullName evidence="1">Hemerythrin-like domain-containing protein</fullName>
    </recommendedName>
</protein>